<name>A0A9E7JGA8_9LILI</name>
<sequence length="128" mass="13792">MLFFSTSGIDVSGADTATSSSSTSRWLPTASCSTARPATWVLSCFASPRTSRRTTGTPTCSWSPARSTPSSSEDRTSATSRAWQARPRLPTEQQRSSSAHHVCFRRATWSWEGSSSRSASPSISCTSF</sequence>
<dbReference type="Proteomes" id="UP001055439">
    <property type="component" value="Chromosome 10"/>
</dbReference>
<evidence type="ECO:0000313" key="2">
    <source>
        <dbReference type="EMBL" id="URD79831.1"/>
    </source>
</evidence>
<organism evidence="2 3">
    <name type="scientific">Musa troglodytarum</name>
    <name type="common">fe'i banana</name>
    <dbReference type="NCBI Taxonomy" id="320322"/>
    <lineage>
        <taxon>Eukaryota</taxon>
        <taxon>Viridiplantae</taxon>
        <taxon>Streptophyta</taxon>
        <taxon>Embryophyta</taxon>
        <taxon>Tracheophyta</taxon>
        <taxon>Spermatophyta</taxon>
        <taxon>Magnoliopsida</taxon>
        <taxon>Liliopsida</taxon>
        <taxon>Zingiberales</taxon>
        <taxon>Musaceae</taxon>
        <taxon>Musa</taxon>
    </lineage>
</organism>
<accession>A0A9E7JGA8</accession>
<feature type="compositionally biased region" description="Low complexity" evidence="1">
    <location>
        <begin position="110"/>
        <end position="128"/>
    </location>
</feature>
<proteinExistence type="predicted"/>
<feature type="region of interest" description="Disordered" evidence="1">
    <location>
        <begin position="109"/>
        <end position="128"/>
    </location>
</feature>
<dbReference type="AlphaFoldDB" id="A0A9E7JGA8"/>
<gene>
    <name evidence="2" type="ORF">MUK42_20439</name>
</gene>
<evidence type="ECO:0000256" key="1">
    <source>
        <dbReference type="SAM" id="MobiDB-lite"/>
    </source>
</evidence>
<protein>
    <submittedName>
        <fullName evidence="2">Uncharacterized protein</fullName>
    </submittedName>
</protein>
<feature type="region of interest" description="Disordered" evidence="1">
    <location>
        <begin position="49"/>
        <end position="100"/>
    </location>
</feature>
<keyword evidence="3" id="KW-1185">Reference proteome</keyword>
<evidence type="ECO:0000313" key="3">
    <source>
        <dbReference type="Proteomes" id="UP001055439"/>
    </source>
</evidence>
<dbReference type="EMBL" id="CP097503">
    <property type="protein sequence ID" value="URD79831.1"/>
    <property type="molecule type" value="Genomic_DNA"/>
</dbReference>
<feature type="compositionally biased region" description="Low complexity" evidence="1">
    <location>
        <begin position="49"/>
        <end position="71"/>
    </location>
</feature>
<reference evidence="2" key="1">
    <citation type="submission" date="2022-05" db="EMBL/GenBank/DDBJ databases">
        <title>The Musa troglodytarum L. genome provides insights into the mechanism of non-climacteric behaviour and enrichment of carotenoids.</title>
        <authorList>
            <person name="Wang J."/>
        </authorList>
    </citation>
    <scope>NUCLEOTIDE SEQUENCE</scope>
    <source>
        <tissue evidence="2">Leaf</tissue>
    </source>
</reference>